<evidence type="ECO:0000313" key="3">
    <source>
        <dbReference type="Proteomes" id="UP000319732"/>
    </source>
</evidence>
<reference evidence="2 3" key="1">
    <citation type="submission" date="2019-06" db="EMBL/GenBank/DDBJ databases">
        <title>Whole genome sequence for Cellvibrionaceae sp. R142.</title>
        <authorList>
            <person name="Wang G."/>
        </authorList>
    </citation>
    <scope>NUCLEOTIDE SEQUENCE [LARGE SCALE GENOMIC DNA]</scope>
    <source>
        <strain evidence="2 3">R142</strain>
    </source>
</reference>
<protein>
    <recommendedName>
        <fullName evidence="4">Porin</fullName>
    </recommendedName>
</protein>
<comment type="caution">
    <text evidence="2">The sequence shown here is derived from an EMBL/GenBank/DDBJ whole genome shotgun (WGS) entry which is preliminary data.</text>
</comment>
<dbReference type="Pfam" id="PF07396">
    <property type="entry name" value="Porin_O_P"/>
    <property type="match status" value="1"/>
</dbReference>
<dbReference type="SUPFAM" id="SSF56935">
    <property type="entry name" value="Porins"/>
    <property type="match status" value="1"/>
</dbReference>
<dbReference type="RefSeq" id="WP_142902388.1">
    <property type="nucleotide sequence ID" value="NZ_ML660087.1"/>
</dbReference>
<feature type="chain" id="PRO_5021998997" description="Porin" evidence="1">
    <location>
        <begin position="32"/>
        <end position="400"/>
    </location>
</feature>
<proteinExistence type="predicted"/>
<feature type="signal peptide" evidence="1">
    <location>
        <begin position="1"/>
        <end position="31"/>
    </location>
</feature>
<dbReference type="InterPro" id="IPR010870">
    <property type="entry name" value="Porin_O/P"/>
</dbReference>
<name>A0A545U9T1_9GAMM</name>
<dbReference type="InterPro" id="IPR023614">
    <property type="entry name" value="Porin_dom_sf"/>
</dbReference>
<dbReference type="AlphaFoldDB" id="A0A545U9T1"/>
<gene>
    <name evidence="2" type="ORF">FKG94_01400</name>
</gene>
<keyword evidence="1" id="KW-0732">Signal</keyword>
<sequence>MLIAQRNFRSVIRTLTAVAACNLAATAPALAGFKDGRVETEVGDLKVRLDGRFMYDGLLDSSLPAADENNADWRRARLGLRLNWDNDWRFRASADTLDDEVSLRDLRVEYRGWPVHLALGRMQEPFGMSENESSNNLGLMERPLATVLGPDFSTGVRANTRGKNWGLTMGVFGPDIAGLKITNDDENADESINARATYRPLRTRQVLLHLGASVSHRETEGGVRFNSRPESTLLSGLNISHPRIEDADQYGLYGLEFALRNGPRLLKAEYIAADVDRDLGAAAQFDGYYVEGSWALTGERRRYSVRNGVFGGIDPKRPVTDGGLGAWEIAARYSRLNLRDADIDLDGDIDGEDGEVTSLGLNWYPVRNARVMVNALRISEIGGSSTDKENAVQIRAQFFF</sequence>
<dbReference type="Proteomes" id="UP000319732">
    <property type="component" value="Unassembled WGS sequence"/>
</dbReference>
<dbReference type="OrthoDB" id="9807854at2"/>
<keyword evidence="3" id="KW-1185">Reference proteome</keyword>
<evidence type="ECO:0000256" key="1">
    <source>
        <dbReference type="SAM" id="SignalP"/>
    </source>
</evidence>
<dbReference type="Gene3D" id="2.40.160.10">
    <property type="entry name" value="Porin"/>
    <property type="match status" value="1"/>
</dbReference>
<organism evidence="2 3">
    <name type="scientific">Exilibacterium tricleocarpae</name>
    <dbReference type="NCBI Taxonomy" id="2591008"/>
    <lineage>
        <taxon>Bacteria</taxon>
        <taxon>Pseudomonadati</taxon>
        <taxon>Pseudomonadota</taxon>
        <taxon>Gammaproteobacteria</taxon>
        <taxon>Cellvibrionales</taxon>
        <taxon>Cellvibrionaceae</taxon>
        <taxon>Exilibacterium</taxon>
    </lineage>
</organism>
<accession>A0A545U9T1</accession>
<evidence type="ECO:0000313" key="2">
    <source>
        <dbReference type="EMBL" id="TQV86235.1"/>
    </source>
</evidence>
<dbReference type="EMBL" id="VHSG01000002">
    <property type="protein sequence ID" value="TQV86235.1"/>
    <property type="molecule type" value="Genomic_DNA"/>
</dbReference>
<evidence type="ECO:0008006" key="4">
    <source>
        <dbReference type="Google" id="ProtNLM"/>
    </source>
</evidence>